<dbReference type="PANTHER" id="PTHR41729">
    <property type="entry name" value="GLUTAMYL-TRNA SYNTHETASE"/>
    <property type="match status" value="1"/>
</dbReference>
<evidence type="ECO:0000313" key="1">
    <source>
        <dbReference type="EMBL" id="PMB67960.1"/>
    </source>
</evidence>
<dbReference type="Pfam" id="PF13875">
    <property type="entry name" value="DUF4202"/>
    <property type="match status" value="2"/>
</dbReference>
<protein>
    <recommendedName>
        <fullName evidence="3">Glutamyl-tRNA synthetase</fullName>
    </recommendedName>
</protein>
<name>A0A2N6NL01_BEABA</name>
<reference evidence="1 2" key="1">
    <citation type="journal article" date="2016" name="Appl. Microbiol. Biotechnol.">
        <title>Characterization of T-DNA insertion mutants with decreased virulence in the entomopathogenic fungus Beauveria bassiana JEF-007.</title>
        <authorList>
            <person name="Kim S."/>
            <person name="Lee S.J."/>
            <person name="Nai Y.S."/>
            <person name="Yu J.S."/>
            <person name="Lee M.R."/>
            <person name="Yang Y.T."/>
            <person name="Kim J.S."/>
        </authorList>
    </citation>
    <scope>NUCLEOTIDE SEQUENCE [LARGE SCALE GENOMIC DNA]</scope>
    <source>
        <strain evidence="1 2">JEF-007</strain>
    </source>
</reference>
<comment type="caution">
    <text evidence="1">The sequence shown here is derived from an EMBL/GenBank/DDBJ whole genome shotgun (WGS) entry which is preliminary data.</text>
</comment>
<dbReference type="Proteomes" id="UP000235728">
    <property type="component" value="Unassembled WGS sequence"/>
</dbReference>
<organism evidence="1 2">
    <name type="scientific">Beauveria bassiana</name>
    <name type="common">White muscardine disease fungus</name>
    <name type="synonym">Tritirachium shiotae</name>
    <dbReference type="NCBI Taxonomy" id="176275"/>
    <lineage>
        <taxon>Eukaryota</taxon>
        <taxon>Fungi</taxon>
        <taxon>Dikarya</taxon>
        <taxon>Ascomycota</taxon>
        <taxon>Pezizomycotina</taxon>
        <taxon>Sordariomycetes</taxon>
        <taxon>Hypocreomycetidae</taxon>
        <taxon>Hypocreales</taxon>
        <taxon>Cordycipitaceae</taxon>
        <taxon>Beauveria</taxon>
    </lineage>
</organism>
<dbReference type="PANTHER" id="PTHR41729:SF1">
    <property type="entry name" value="GLUTAMYL-TRNA SYNTHETASE"/>
    <property type="match status" value="1"/>
</dbReference>
<evidence type="ECO:0000313" key="2">
    <source>
        <dbReference type="Proteomes" id="UP000235728"/>
    </source>
</evidence>
<proteinExistence type="predicted"/>
<dbReference type="EMBL" id="MRVG01000006">
    <property type="protein sequence ID" value="PMB67960.1"/>
    <property type="molecule type" value="Genomic_DNA"/>
</dbReference>
<dbReference type="InterPro" id="IPR025255">
    <property type="entry name" value="DUF4202"/>
</dbReference>
<sequence length="238" mass="27096">MTSALPQLPAQFAQAIKLIDHAHAQDPREAKNTGKDKVPHELHYARQMTSWLAIRCPEASPILQVACRAQHFKRPRRNGKPTKKRWKNYELITLDMILNRWEIPRDSFPRTRPGYLTWRAKQKAQAASQVADLLGAPEIQPEIAEQDRARIAALIRKEKLDSDPEAQALEDVACLVFLGDQFDDFEKRDDVDEEKIVNILRKTWGKMSPRGREIALEMKLSDRAKTLIGKALASADAS</sequence>
<gene>
    <name evidence="1" type="ORF">BM221_006136</name>
</gene>
<dbReference type="AlphaFoldDB" id="A0A2N6NL01"/>
<accession>A0A2N6NL01</accession>
<dbReference type="OMA" id="YAQKMTK"/>
<evidence type="ECO:0008006" key="3">
    <source>
        <dbReference type="Google" id="ProtNLM"/>
    </source>
</evidence>